<gene>
    <name evidence="1" type="ORF">H9X81_09340</name>
</gene>
<evidence type="ECO:0000313" key="2">
    <source>
        <dbReference type="Proteomes" id="UP000724149"/>
    </source>
</evidence>
<keyword evidence="2" id="KW-1185">Reference proteome</keyword>
<reference evidence="1 2" key="1">
    <citation type="journal article" date="2021" name="Sci. Rep.">
        <title>The distribution of antibiotic resistance genes in chicken gut microbiota commensals.</title>
        <authorList>
            <person name="Juricova H."/>
            <person name="Matiasovicova J."/>
            <person name="Kubasova T."/>
            <person name="Cejkova D."/>
            <person name="Rychlik I."/>
        </authorList>
    </citation>
    <scope>NUCLEOTIDE SEQUENCE [LARGE SCALE GENOMIC DNA]</scope>
    <source>
        <strain evidence="1 2">An564</strain>
    </source>
</reference>
<dbReference type="Proteomes" id="UP000724149">
    <property type="component" value="Unassembled WGS sequence"/>
</dbReference>
<organism evidence="1 2">
    <name type="scientific">Hydrogenoanaerobacterium saccharovorans</name>
    <dbReference type="NCBI Taxonomy" id="474960"/>
    <lineage>
        <taxon>Bacteria</taxon>
        <taxon>Bacillati</taxon>
        <taxon>Bacillota</taxon>
        <taxon>Clostridia</taxon>
        <taxon>Eubacteriales</taxon>
        <taxon>Oscillospiraceae</taxon>
        <taxon>Hydrogenoanaerobacterium</taxon>
    </lineage>
</organism>
<proteinExistence type="predicted"/>
<protein>
    <submittedName>
        <fullName evidence="1">Uncharacterized protein</fullName>
    </submittedName>
</protein>
<accession>A0ABS2GN24</accession>
<sequence length="122" mass="13186">MDTVQVSYGQYIFSPNPAAVTVKNRRTAVTEPLPGGGEWLTVTGTAPREVTLEGQLWAEDAAAALRRYEELRKVYEAGGAQVLCVPGHPPFYALFTALTLEAQGDGRVLDYAAQFLEGGELL</sequence>
<name>A0ABS2GN24_9FIRM</name>
<evidence type="ECO:0000313" key="1">
    <source>
        <dbReference type="EMBL" id="MBM6923887.1"/>
    </source>
</evidence>
<dbReference type="EMBL" id="JACSNR010000009">
    <property type="protein sequence ID" value="MBM6923887.1"/>
    <property type="molecule type" value="Genomic_DNA"/>
</dbReference>
<dbReference type="RefSeq" id="WP_204721499.1">
    <property type="nucleotide sequence ID" value="NZ_JACSNR010000009.1"/>
</dbReference>
<comment type="caution">
    <text evidence="1">The sequence shown here is derived from an EMBL/GenBank/DDBJ whole genome shotgun (WGS) entry which is preliminary data.</text>
</comment>